<reference evidence="2" key="2">
    <citation type="journal article" date="2024" name="Plant">
        <title>Genomic evolution and insights into agronomic trait innovations of Sesamum species.</title>
        <authorList>
            <person name="Miao H."/>
            <person name="Wang L."/>
            <person name="Qu L."/>
            <person name="Liu H."/>
            <person name="Sun Y."/>
            <person name="Le M."/>
            <person name="Wang Q."/>
            <person name="Wei S."/>
            <person name="Zheng Y."/>
            <person name="Lin W."/>
            <person name="Duan Y."/>
            <person name="Cao H."/>
            <person name="Xiong S."/>
            <person name="Wang X."/>
            <person name="Wei L."/>
            <person name="Li C."/>
            <person name="Ma Q."/>
            <person name="Ju M."/>
            <person name="Zhao R."/>
            <person name="Li G."/>
            <person name="Mu C."/>
            <person name="Tian Q."/>
            <person name="Mei H."/>
            <person name="Zhang T."/>
            <person name="Gao T."/>
            <person name="Zhang H."/>
        </authorList>
    </citation>
    <scope>NUCLEOTIDE SEQUENCE</scope>
    <source>
        <strain evidence="2">KEN1</strain>
    </source>
</reference>
<dbReference type="AlphaFoldDB" id="A0AAW2WCA6"/>
<protein>
    <submittedName>
        <fullName evidence="2">Uncharacterized protein</fullName>
    </submittedName>
</protein>
<evidence type="ECO:0000256" key="1">
    <source>
        <dbReference type="SAM" id="MobiDB-lite"/>
    </source>
</evidence>
<name>A0AAW2WCA6_9LAMI</name>
<sequence length="93" mass="9682">MNGLEKSNHELINMLVQYEATTHKSEPAVLVGDASTSKEKGKGARRWKRKKGKGTTIKATASTGGAPAAPTGKGKGKVGVLSGQRQMMSACIA</sequence>
<organism evidence="2">
    <name type="scientific">Sesamum latifolium</name>
    <dbReference type="NCBI Taxonomy" id="2727402"/>
    <lineage>
        <taxon>Eukaryota</taxon>
        <taxon>Viridiplantae</taxon>
        <taxon>Streptophyta</taxon>
        <taxon>Embryophyta</taxon>
        <taxon>Tracheophyta</taxon>
        <taxon>Spermatophyta</taxon>
        <taxon>Magnoliopsida</taxon>
        <taxon>eudicotyledons</taxon>
        <taxon>Gunneridae</taxon>
        <taxon>Pentapetalae</taxon>
        <taxon>asterids</taxon>
        <taxon>lamiids</taxon>
        <taxon>Lamiales</taxon>
        <taxon>Pedaliaceae</taxon>
        <taxon>Sesamum</taxon>
    </lineage>
</organism>
<gene>
    <name evidence="2" type="ORF">Slati_2410300</name>
</gene>
<evidence type="ECO:0000313" key="2">
    <source>
        <dbReference type="EMBL" id="KAL0439273.1"/>
    </source>
</evidence>
<accession>A0AAW2WCA6</accession>
<proteinExistence type="predicted"/>
<comment type="caution">
    <text evidence="2">The sequence shown here is derived from an EMBL/GenBank/DDBJ whole genome shotgun (WGS) entry which is preliminary data.</text>
</comment>
<reference evidence="2" key="1">
    <citation type="submission" date="2020-06" db="EMBL/GenBank/DDBJ databases">
        <authorList>
            <person name="Li T."/>
            <person name="Hu X."/>
            <person name="Zhang T."/>
            <person name="Song X."/>
            <person name="Zhang H."/>
            <person name="Dai N."/>
            <person name="Sheng W."/>
            <person name="Hou X."/>
            <person name="Wei L."/>
        </authorList>
    </citation>
    <scope>NUCLEOTIDE SEQUENCE</scope>
    <source>
        <strain evidence="2">KEN1</strain>
        <tissue evidence="2">Leaf</tissue>
    </source>
</reference>
<feature type="region of interest" description="Disordered" evidence="1">
    <location>
        <begin position="29"/>
        <end position="80"/>
    </location>
</feature>
<dbReference type="EMBL" id="JACGWN010000008">
    <property type="protein sequence ID" value="KAL0439273.1"/>
    <property type="molecule type" value="Genomic_DNA"/>
</dbReference>
<feature type="compositionally biased region" description="Basic residues" evidence="1">
    <location>
        <begin position="43"/>
        <end position="53"/>
    </location>
</feature>
<feature type="compositionally biased region" description="Low complexity" evidence="1">
    <location>
        <begin position="54"/>
        <end position="80"/>
    </location>
</feature>